<proteinExistence type="predicted"/>
<evidence type="ECO:0000313" key="3">
    <source>
        <dbReference type="Proteomes" id="UP000280104"/>
    </source>
</evidence>
<feature type="compositionally biased region" description="Low complexity" evidence="1">
    <location>
        <begin position="376"/>
        <end position="386"/>
    </location>
</feature>
<gene>
    <name evidence="2" type="ORF">CAMPLR22A2D_LOCUS5139</name>
</gene>
<dbReference type="PANTHER" id="PTHR45125">
    <property type="entry name" value="F21J9.4-RELATED"/>
    <property type="match status" value="1"/>
</dbReference>
<dbReference type="Proteomes" id="UP000280104">
    <property type="component" value="Chromosome II"/>
</dbReference>
<accession>A0A7H4LPG7</accession>
<feature type="region of interest" description="Disordered" evidence="1">
    <location>
        <begin position="199"/>
        <end position="243"/>
    </location>
</feature>
<evidence type="ECO:0000256" key="1">
    <source>
        <dbReference type="SAM" id="MobiDB-lite"/>
    </source>
</evidence>
<dbReference type="AlphaFoldDB" id="A0A7H4LPG7"/>
<evidence type="ECO:0000313" key="2">
    <source>
        <dbReference type="EMBL" id="SPT20506.1"/>
    </source>
</evidence>
<name>A0A7H4LPG7_WHEAT</name>
<reference evidence="2 3" key="1">
    <citation type="submission" date="2018-05" db="EMBL/GenBank/DDBJ databases">
        <authorList>
            <person name="Thind KAUR A."/>
        </authorList>
    </citation>
    <scope>NUCLEOTIDE SEQUENCE [LARGE SCALE GENOMIC DNA]</scope>
</reference>
<feature type="compositionally biased region" description="Gly residues" evidence="1">
    <location>
        <begin position="362"/>
        <end position="375"/>
    </location>
</feature>
<feature type="region of interest" description="Disordered" evidence="1">
    <location>
        <begin position="350"/>
        <end position="386"/>
    </location>
</feature>
<organism evidence="2 3">
    <name type="scientific">Triticum aestivum</name>
    <name type="common">Wheat</name>
    <dbReference type="NCBI Taxonomy" id="4565"/>
    <lineage>
        <taxon>Eukaryota</taxon>
        <taxon>Viridiplantae</taxon>
        <taxon>Streptophyta</taxon>
        <taxon>Embryophyta</taxon>
        <taxon>Tracheophyta</taxon>
        <taxon>Spermatophyta</taxon>
        <taxon>Magnoliopsida</taxon>
        <taxon>Liliopsida</taxon>
        <taxon>Poales</taxon>
        <taxon>Poaceae</taxon>
        <taxon>BOP clade</taxon>
        <taxon>Pooideae</taxon>
        <taxon>Triticodae</taxon>
        <taxon>Triticeae</taxon>
        <taxon>Triticinae</taxon>
        <taxon>Triticum</taxon>
    </lineage>
</organism>
<protein>
    <submittedName>
        <fullName evidence="2">Uncharacterized protein</fullName>
    </submittedName>
</protein>
<sequence length="400" mass="45218">MSAPTVSYRALLDDAEVNIGSPPLASFDFHVEEPAGEEEEEEEEEDVTEIGEEVFEAGGGARRPICTANYTEVEDVLLVKAWSQVGLVAVTGTDQTGKRYWQRIEDRYCKLKPKTGTLRARSYRSLQGRWELMKPACARWSAAMDQVRDQPPSGCVESDYEKYADLKYKDMAGSKGKSFPFKHCWALLQHLDKWKLRDQESAPKKSDMLKMDDSDEEGRNHDKPDGTKKGKERMKMEAEASSLREKIDQMIKSKETLTTKALELIITERKKEVKLAQLEARREDAKRKADMEERMIKLKEAKAWKEIMAEEKEHMMMSRKDMDEEQLVWWKEYKENIVDRKRLLRGAGGVASSTLRGESPMSGGGDGGPALGHGQGATAQGPTQGGAHDVVHIYNIAKQK</sequence>
<dbReference type="EMBL" id="LS480641">
    <property type="protein sequence ID" value="SPT20506.1"/>
    <property type="molecule type" value="Genomic_DNA"/>
</dbReference>
<dbReference type="PANTHER" id="PTHR45125:SF37">
    <property type="entry name" value="NO APICAL MERISTEM-ASSOCIATED C-TERMINAL DOMAIN-CONTAINING PROTEIN"/>
    <property type="match status" value="1"/>
</dbReference>